<proteinExistence type="predicted"/>
<evidence type="ECO:0000256" key="1">
    <source>
        <dbReference type="SAM" id="MobiDB-lite"/>
    </source>
</evidence>
<name>A0A0D2CKY2_9EURO</name>
<evidence type="ECO:0000313" key="3">
    <source>
        <dbReference type="EMBL" id="KIW24214.1"/>
    </source>
</evidence>
<evidence type="ECO:0000256" key="2">
    <source>
        <dbReference type="SAM" id="Phobius"/>
    </source>
</evidence>
<accession>A0A0D2CKY2</accession>
<reference evidence="3 4" key="1">
    <citation type="submission" date="2015-01" db="EMBL/GenBank/DDBJ databases">
        <title>The Genome Sequence of Cladophialophora immunda CBS83496.</title>
        <authorList>
            <consortium name="The Broad Institute Genomics Platform"/>
            <person name="Cuomo C."/>
            <person name="de Hoog S."/>
            <person name="Gorbushina A."/>
            <person name="Stielow B."/>
            <person name="Teixiera M."/>
            <person name="Abouelleil A."/>
            <person name="Chapman S.B."/>
            <person name="Priest M."/>
            <person name="Young S.K."/>
            <person name="Wortman J."/>
            <person name="Nusbaum C."/>
            <person name="Birren B."/>
        </authorList>
    </citation>
    <scope>NUCLEOTIDE SEQUENCE [LARGE SCALE GENOMIC DNA]</scope>
    <source>
        <strain evidence="3 4">CBS 83496</strain>
    </source>
</reference>
<gene>
    <name evidence="3" type="ORF">PV07_09942</name>
</gene>
<keyword evidence="2" id="KW-0472">Membrane</keyword>
<keyword evidence="2" id="KW-0812">Transmembrane</keyword>
<sequence length="636" mass="69253">MADPVRGQKAVYVVESRVDNGPLLNTGSDNGSAPSQDPRHSRSARRLSSLGVIGEGLLDLLIAICCAYFIVFAALVYSRRNQPLDRPGNRDLLEAAKYTPTIFPILFSAVVAKFLRAIAAIKLENGTSVLALEYLLQSRTVFSTFTAPITLKTINALTPFLFLLWALSPLGGQAGLRVISTQESFSNSTQNFTYLAFVSEFSNEGVNSASAEPLIPINALFTAAIIGSANTKALPQDQFSNVKIPIYESLSPEDGSDWRSVPDSSDVEWSSLTGLPIQNLPSVGVSRFTMNTGYMVTSCNVSGHNWSDGYRQSLEQFPGWSGANYALTPNSFNTFAVTNFTFRSLDLYSDTSSEGEVLTVANCTVGMSYVEVQIKCDGQTCQSVAVRPSKNPASHQPNHSYSSLSVTDWTPINGLGQTDLFYLAFFPDFTNATNPTVGCDTSFCPPSAIEAYLADPANTLLQTSTTKLWKLGDDIISKRFTQLINTYWIDSIAPSAVSGNFTVPQGDSLLTYNTDSNLGTITTSQIVVKCDYRWLAIMLVCSLALFVIGLVTVVLTACRRGPDLLDKFSSLLRDNPYANIPHNSSMENAADQSRRLGDLIVRLGDVRPEEDLGYVAIGVLDGNHTVQKLSRRRMYA</sequence>
<feature type="region of interest" description="Disordered" evidence="1">
    <location>
        <begin position="21"/>
        <end position="42"/>
    </location>
</feature>
<dbReference type="RefSeq" id="XP_016244430.1">
    <property type="nucleotide sequence ID" value="XM_016397239.1"/>
</dbReference>
<dbReference type="HOGENOM" id="CLU_012207_0_0_1"/>
<feature type="transmembrane region" description="Helical" evidence="2">
    <location>
        <begin position="57"/>
        <end position="77"/>
    </location>
</feature>
<dbReference type="EMBL" id="KN847045">
    <property type="protein sequence ID" value="KIW24214.1"/>
    <property type="molecule type" value="Genomic_DNA"/>
</dbReference>
<protein>
    <submittedName>
        <fullName evidence="3">Uncharacterized protein</fullName>
    </submittedName>
</protein>
<dbReference type="STRING" id="569365.A0A0D2CKY2"/>
<dbReference type="OrthoDB" id="3692311at2759"/>
<keyword evidence="4" id="KW-1185">Reference proteome</keyword>
<dbReference type="Proteomes" id="UP000054466">
    <property type="component" value="Unassembled WGS sequence"/>
</dbReference>
<organism evidence="3 4">
    <name type="scientific">Cladophialophora immunda</name>
    <dbReference type="NCBI Taxonomy" id="569365"/>
    <lineage>
        <taxon>Eukaryota</taxon>
        <taxon>Fungi</taxon>
        <taxon>Dikarya</taxon>
        <taxon>Ascomycota</taxon>
        <taxon>Pezizomycotina</taxon>
        <taxon>Eurotiomycetes</taxon>
        <taxon>Chaetothyriomycetidae</taxon>
        <taxon>Chaetothyriales</taxon>
        <taxon>Herpotrichiellaceae</taxon>
        <taxon>Cladophialophora</taxon>
    </lineage>
</organism>
<dbReference type="GeneID" id="27349136"/>
<dbReference type="AlphaFoldDB" id="A0A0D2CKY2"/>
<keyword evidence="2" id="KW-1133">Transmembrane helix</keyword>
<feature type="transmembrane region" description="Helical" evidence="2">
    <location>
        <begin position="98"/>
        <end position="119"/>
    </location>
</feature>
<dbReference type="VEuPathDB" id="FungiDB:PV07_09942"/>
<evidence type="ECO:0000313" key="4">
    <source>
        <dbReference type="Proteomes" id="UP000054466"/>
    </source>
</evidence>
<feature type="compositionally biased region" description="Polar residues" evidence="1">
    <location>
        <begin position="23"/>
        <end position="35"/>
    </location>
</feature>
<feature type="transmembrane region" description="Helical" evidence="2">
    <location>
        <begin position="534"/>
        <end position="558"/>
    </location>
</feature>